<dbReference type="GO" id="GO:0004553">
    <property type="term" value="F:hydrolase activity, hydrolyzing O-glycosyl compounds"/>
    <property type="evidence" value="ECO:0007669"/>
    <property type="project" value="InterPro"/>
</dbReference>
<keyword evidence="6" id="KW-0858">Xylan degradation</keyword>
<dbReference type="InterPro" id="IPR044846">
    <property type="entry name" value="GH10"/>
</dbReference>
<dbReference type="PANTHER" id="PTHR31490">
    <property type="entry name" value="GLYCOSYL HYDROLASE"/>
    <property type="match status" value="1"/>
</dbReference>
<protein>
    <submittedName>
        <fullName evidence="6">Family 10 xylanase</fullName>
    </submittedName>
</protein>
<dbReference type="PROSITE" id="PS51760">
    <property type="entry name" value="GH10_2"/>
    <property type="match status" value="1"/>
</dbReference>
<dbReference type="SMR" id="D5KQI4"/>
<evidence type="ECO:0000313" key="6">
    <source>
        <dbReference type="EMBL" id="ADD13453.1"/>
    </source>
</evidence>
<dbReference type="SUPFAM" id="SSF51445">
    <property type="entry name" value="(Trans)glycosidases"/>
    <property type="match status" value="1"/>
</dbReference>
<dbReference type="PRINTS" id="PR00134">
    <property type="entry name" value="GLHYDRLASE10"/>
</dbReference>
<dbReference type="CAZy" id="GH10">
    <property type="family name" value="Glycoside Hydrolase Family 10"/>
</dbReference>
<dbReference type="Pfam" id="PF00331">
    <property type="entry name" value="Glyco_hydro_10"/>
    <property type="match status" value="1"/>
</dbReference>
<dbReference type="InterPro" id="IPR017853">
    <property type="entry name" value="GH"/>
</dbReference>
<feature type="domain" description="GH10" evidence="5">
    <location>
        <begin position="32"/>
        <end position="355"/>
    </location>
</feature>
<accession>D5KQI4</accession>
<dbReference type="PROSITE" id="PS51257">
    <property type="entry name" value="PROKAR_LIPOPROTEIN"/>
    <property type="match status" value="1"/>
</dbReference>
<evidence type="ECO:0000256" key="2">
    <source>
        <dbReference type="ARBA" id="ARBA00023277"/>
    </source>
</evidence>
<evidence type="ECO:0000256" key="1">
    <source>
        <dbReference type="ARBA" id="ARBA00022801"/>
    </source>
</evidence>
<keyword evidence="2" id="KW-0119">Carbohydrate metabolism</keyword>
<evidence type="ECO:0000259" key="5">
    <source>
        <dbReference type="PROSITE" id="PS51760"/>
    </source>
</evidence>
<reference evidence="6" key="1">
    <citation type="journal article" date="2010" name="Appl. Microbiol. Biotechnol.">
        <title>Direct and efficient cloning of full-length genes from environmental DNA by RT-qPCR and modified TAIL-PCR.</title>
        <authorList>
            <person name="Huang H."/>
            <person name="Wang G."/>
            <person name="Zhao Y."/>
            <person name="Shi P."/>
            <person name="Luo H."/>
            <person name="Yao B."/>
        </authorList>
    </citation>
    <scope>NUCLEOTIDE SEQUENCE</scope>
</reference>
<dbReference type="SMART" id="SM00633">
    <property type="entry name" value="Glyco_10"/>
    <property type="match status" value="1"/>
</dbReference>
<keyword evidence="1" id="KW-0378">Hydrolase</keyword>
<evidence type="ECO:0000256" key="4">
    <source>
        <dbReference type="ARBA" id="ARBA00023326"/>
    </source>
</evidence>
<dbReference type="Gene3D" id="3.20.20.80">
    <property type="entry name" value="Glycosidases"/>
    <property type="match status" value="1"/>
</dbReference>
<dbReference type="AlphaFoldDB" id="D5KQI4"/>
<dbReference type="GO" id="GO:0045493">
    <property type="term" value="P:xylan catabolic process"/>
    <property type="evidence" value="ECO:0007669"/>
    <property type="project" value="UniProtKB-KW"/>
</dbReference>
<dbReference type="InterPro" id="IPR001000">
    <property type="entry name" value="GH10_dom"/>
</dbReference>
<proteinExistence type="predicted"/>
<evidence type="ECO:0000256" key="3">
    <source>
        <dbReference type="ARBA" id="ARBA00023295"/>
    </source>
</evidence>
<sequence length="357" mass="40593">MTMKSSRFTLIAIAAVLAPLALFISCVSSPGTSKSTTLAGAYKDHFPIGAAVAAGEFDFDSFTHYPAHLLAEFNSLTAENAMKPSIIQPKEGEFNWVHADRIVEYAEEHNMRLRGHTLVWHNQVAEWMFPGSGTQEEHRKKAMDSLREHTDAVMSRYARKVTSWDVVNEVVADSPGDSPYRTDSPWYKAYGGIGYVREAFEMARAADPDALLFYNDYSMVDSGKRKRVLDMFEELGLLRDGLIDGVGMQAHWVLSYPDRNQLNEAVRDFREAGLRVEITELDIVCDEWDQDILADRYEALFTWLRELSDDIDGVTFWGIADDHTWLTDFHGFTNYPFLFDTEGNRKEAYDRVIQAAQ</sequence>
<keyword evidence="4" id="KW-0624">Polysaccharide degradation</keyword>
<dbReference type="PANTHER" id="PTHR31490:SF90">
    <property type="entry name" value="ENDO-1,4-BETA-XYLANASE A"/>
    <property type="match status" value="1"/>
</dbReference>
<organism evidence="6">
    <name type="scientific">uncultured microorganism</name>
    <dbReference type="NCBI Taxonomy" id="358574"/>
    <lineage>
        <taxon>unclassified sequences</taxon>
        <taxon>environmental samples</taxon>
    </lineage>
</organism>
<name>D5KQI4_9ZZZZ</name>
<keyword evidence="3" id="KW-0326">Glycosidase</keyword>
<dbReference type="EMBL" id="GU590788">
    <property type="protein sequence ID" value="ADD13453.1"/>
    <property type="molecule type" value="Genomic_DNA"/>
</dbReference>